<dbReference type="Proteomes" id="UP000050863">
    <property type="component" value="Unassembled WGS sequence"/>
</dbReference>
<dbReference type="EMBL" id="LLXZ01000133">
    <property type="protein sequence ID" value="KRR04282.1"/>
    <property type="molecule type" value="Genomic_DNA"/>
</dbReference>
<name>A0A0R3L8U3_9BRAD</name>
<protein>
    <recommendedName>
        <fullName evidence="3">Addiction module protein</fullName>
    </recommendedName>
</protein>
<accession>A0A0R3L8U3</accession>
<sequence length="78" mass="9071">MTTKDLEALIERVRHWPKERQDDAAEVLLEMERQDASRYRLTDAQAQEVARIQRDIREGRGTIATDEQMAALWKSCGL</sequence>
<gene>
    <name evidence="1" type="ORF">CQ12_37345</name>
</gene>
<dbReference type="RefSeq" id="WP_057837381.1">
    <property type="nucleotide sequence ID" value="NZ_LLXZ01000133.1"/>
</dbReference>
<evidence type="ECO:0008006" key="3">
    <source>
        <dbReference type="Google" id="ProtNLM"/>
    </source>
</evidence>
<dbReference type="AlphaFoldDB" id="A0A0R3L8U3"/>
<evidence type="ECO:0000313" key="2">
    <source>
        <dbReference type="Proteomes" id="UP000050863"/>
    </source>
</evidence>
<dbReference type="OrthoDB" id="8139441at2"/>
<organism evidence="1 2">
    <name type="scientific">Bradyrhizobium jicamae</name>
    <dbReference type="NCBI Taxonomy" id="280332"/>
    <lineage>
        <taxon>Bacteria</taxon>
        <taxon>Pseudomonadati</taxon>
        <taxon>Pseudomonadota</taxon>
        <taxon>Alphaproteobacteria</taxon>
        <taxon>Hyphomicrobiales</taxon>
        <taxon>Nitrobacteraceae</taxon>
        <taxon>Bradyrhizobium</taxon>
    </lineage>
</organism>
<evidence type="ECO:0000313" key="1">
    <source>
        <dbReference type="EMBL" id="KRR04282.1"/>
    </source>
</evidence>
<dbReference type="STRING" id="280332.CQ12_37345"/>
<keyword evidence="2" id="KW-1185">Reference proteome</keyword>
<reference evidence="1 2" key="1">
    <citation type="submission" date="2014-03" db="EMBL/GenBank/DDBJ databases">
        <title>Bradyrhizobium valentinum sp. nov., isolated from effective nodules of Lupinus mariae-josephae, a lupine endemic of basic-lime soils in Eastern Spain.</title>
        <authorList>
            <person name="Duran D."/>
            <person name="Rey L."/>
            <person name="Navarro A."/>
            <person name="Busquets A."/>
            <person name="Imperial J."/>
            <person name="Ruiz-Argueso T."/>
        </authorList>
    </citation>
    <scope>NUCLEOTIDE SEQUENCE [LARGE SCALE GENOMIC DNA]</scope>
    <source>
        <strain evidence="1 2">PAC68</strain>
    </source>
</reference>
<proteinExistence type="predicted"/>
<comment type="caution">
    <text evidence="1">The sequence shown here is derived from an EMBL/GenBank/DDBJ whole genome shotgun (WGS) entry which is preliminary data.</text>
</comment>